<dbReference type="PROSITE" id="PS51194">
    <property type="entry name" value="HELICASE_CTER"/>
    <property type="match status" value="1"/>
</dbReference>
<sequence length="1431" mass="168423">MKQFKAGYIVDTISNLITDNFKSSNYFNEKGNDEINKVKGLLQNLSAFDVQFPYKHKIDYCNIHPVLATINNIITRGLPTKAPLIIEEKFVEINLINANKEEFEFKYNEPIKKIEYQTIFELLHLIEPKLQINKMNYGGSLGSHLEWQFIEQHPFLIQILQSQRDFATLTPSMSGGRSVDFSFTSPYLHWNSANNTLKNVTRIFEIDGPHHLLNEYVYYDNKRDIAAEEVDAKTYRFTKEEIQKNEISFEALISRDIYKIFEKNFYRNHNDFIEEYSLIYIPLAVARIQKVLIEHFIANQDLLNEKTLKVAIIERDLPCGALAIKGLEDFFTNINAILEDNDKLTLPKIELSIFENEKWVINQKLHCGHKPKNESFFGSNDFDIIIDHCILKRSQIYKEKEYSLRDAIVINSSHYFDNSANSGRKVYCSDLLNYVALVQKENDGSYSPIRKYEKNINFFIQNIFRKISFREGQLPIISRAIQQKPVIGLLPTGGGKSLTYQLPAFLQPGLCLVVDPIKSLMEDQVRVLKESWIDCCEYINSAITTQEKFKRIIDFRLGETLFFFVSPERFIMKDFRSVIKNIDGSKLGLGFSFCVIDEVHCVSEWGHDFRYTYLMLGKNAQKFCKIKNHDKKVTLIGLTATASFDVLTDIERELQIKNDDNDVANAIIMIENTIRPELFFKIIDVTDKDRIKTLNENFSSLGKQLLTINNQEILTRSQLQHFQDFEPKDFALRNQKTNEFEKDKEGNFIFKYNPKLLLDADLSQYQTDDFYTITFCSVKGTSVYESGENIGEFINKKGVRYVHEKLQSKSKGYYYANDEYEVDPEIQDYFLNFTTKNGSIHHMVCTKAFGMGIDKSNIRSTYHFNYSSSLESFVQECGRAGRDKKVALANILIDTNYIAFFDLKKFFEENSKLIDKKIRFILRLLLSNNFKSKAAFIEFIKTTDFNYKKKDGELISFNEQQKERIRTLILNNIESDNSCLYEKYVDRDIHNYFYSLSFKGVDFEKTQIKFLFTEPEFSEKSPFNEQKTLKETFNETTNDTFEFVINHNKLYEDAANNKIDEIKAMFFITGNSFDKKIKEVLNKSLDLEELLFNIDKEDIKHYEFITEENKKRLEVIFYRDRHTGDTGRLIYRLHSMGLLVDYTYDYKIKIYNCTFQKEKNIDVYISNIESYLRRYLSENSTLNKIKELKEKISFQKESFVEDLLECLYFLAEFSYKEIAEKRKRATDEIQDTLIKAIGYDDWFEQNKFIKEQIYFYFNAKYARKEFIIGNENYSLLEDYNNYSENKINPNSILDKYLEVFKLEGTEQNNYKHMMGSCKKIMQSLSVSDLNKEWVLRLLKAFSMYAVNNSAYRSEANMELKNGFEKLYNDEVYHNNDYNKIEEIFKNYFNILLKNVDETNQSFQDINLIRNILLQKLQYKGIDALVTKYKEF</sequence>
<dbReference type="InterPro" id="IPR011545">
    <property type="entry name" value="DEAD/DEAH_box_helicase_dom"/>
</dbReference>
<dbReference type="InterPro" id="IPR027417">
    <property type="entry name" value="P-loop_NTPase"/>
</dbReference>
<dbReference type="SMART" id="SM00487">
    <property type="entry name" value="DEXDc"/>
    <property type="match status" value="1"/>
</dbReference>
<evidence type="ECO:0000256" key="2">
    <source>
        <dbReference type="ARBA" id="ARBA00022840"/>
    </source>
</evidence>
<evidence type="ECO:0000259" key="3">
    <source>
        <dbReference type="PROSITE" id="PS51192"/>
    </source>
</evidence>
<keyword evidence="5" id="KW-0378">Hydrolase</keyword>
<accession>A0ABU9N277</accession>
<evidence type="ECO:0000313" key="5">
    <source>
        <dbReference type="EMBL" id="MEM0541829.1"/>
    </source>
</evidence>
<feature type="domain" description="Helicase C-terminal" evidence="4">
    <location>
        <begin position="757"/>
        <end position="922"/>
    </location>
</feature>
<keyword evidence="5" id="KW-0347">Helicase</keyword>
<dbReference type="CDD" id="cd17920">
    <property type="entry name" value="DEXHc_RecQ"/>
    <property type="match status" value="1"/>
</dbReference>
<dbReference type="Pfam" id="PF00271">
    <property type="entry name" value="Helicase_C"/>
    <property type="match status" value="1"/>
</dbReference>
<gene>
    <name evidence="5" type="ORF">WFZ85_04330</name>
</gene>
<protein>
    <submittedName>
        <fullName evidence="5">DEAD/DEAH box helicase</fullName>
    </submittedName>
</protein>
<evidence type="ECO:0000259" key="4">
    <source>
        <dbReference type="PROSITE" id="PS51194"/>
    </source>
</evidence>
<name>A0ABU9N277_9FLAO</name>
<dbReference type="PANTHER" id="PTHR13710:SF108">
    <property type="entry name" value="ATP-DEPENDENT DNA HELICASE Q4"/>
    <property type="match status" value="1"/>
</dbReference>
<dbReference type="SUPFAM" id="SSF52540">
    <property type="entry name" value="P-loop containing nucleoside triphosphate hydrolases"/>
    <property type="match status" value="1"/>
</dbReference>
<keyword evidence="1" id="KW-0547">Nucleotide-binding</keyword>
<dbReference type="PROSITE" id="PS51192">
    <property type="entry name" value="HELICASE_ATP_BIND_1"/>
    <property type="match status" value="1"/>
</dbReference>
<proteinExistence type="predicted"/>
<dbReference type="InterPro" id="IPR014001">
    <property type="entry name" value="Helicase_ATP-bd"/>
</dbReference>
<comment type="caution">
    <text evidence="5">The sequence shown here is derived from an EMBL/GenBank/DDBJ whole genome shotgun (WGS) entry which is preliminary data.</text>
</comment>
<dbReference type="InterPro" id="IPR001650">
    <property type="entry name" value="Helicase_C-like"/>
</dbReference>
<dbReference type="Proteomes" id="UP001460072">
    <property type="component" value="Unassembled WGS sequence"/>
</dbReference>
<evidence type="ECO:0000256" key="1">
    <source>
        <dbReference type="ARBA" id="ARBA00022741"/>
    </source>
</evidence>
<organism evidence="5 6">
    <name type="scientific">Flavobacterium aureirubrum</name>
    <dbReference type="NCBI Taxonomy" id="3133147"/>
    <lineage>
        <taxon>Bacteria</taxon>
        <taxon>Pseudomonadati</taxon>
        <taxon>Bacteroidota</taxon>
        <taxon>Flavobacteriia</taxon>
        <taxon>Flavobacteriales</taxon>
        <taxon>Flavobacteriaceae</taxon>
        <taxon>Flavobacterium</taxon>
    </lineage>
</organism>
<dbReference type="GO" id="GO:0004386">
    <property type="term" value="F:helicase activity"/>
    <property type="evidence" value="ECO:0007669"/>
    <property type="project" value="UniProtKB-KW"/>
</dbReference>
<dbReference type="Gene3D" id="3.40.50.300">
    <property type="entry name" value="P-loop containing nucleotide triphosphate hydrolases"/>
    <property type="match status" value="2"/>
</dbReference>
<keyword evidence="6" id="KW-1185">Reference proteome</keyword>
<reference evidence="5 6" key="1">
    <citation type="submission" date="2024-03" db="EMBL/GenBank/DDBJ databases">
        <title>Two novel species of the genus Flavobacterium exhibiting potentially degradation of complex polysaccharides.</title>
        <authorList>
            <person name="Lian X."/>
        </authorList>
    </citation>
    <scope>NUCLEOTIDE SEQUENCE [LARGE SCALE GENOMIC DNA]</scope>
    <source>
        <strain evidence="6">j3</strain>
    </source>
</reference>
<evidence type="ECO:0000313" key="6">
    <source>
        <dbReference type="Proteomes" id="UP001460072"/>
    </source>
</evidence>
<dbReference type="Pfam" id="PF00270">
    <property type="entry name" value="DEAD"/>
    <property type="match status" value="1"/>
</dbReference>
<dbReference type="PANTHER" id="PTHR13710">
    <property type="entry name" value="DNA HELICASE RECQ FAMILY MEMBER"/>
    <property type="match status" value="1"/>
</dbReference>
<dbReference type="EMBL" id="JBCGDO010000003">
    <property type="protein sequence ID" value="MEM0541829.1"/>
    <property type="molecule type" value="Genomic_DNA"/>
</dbReference>
<dbReference type="SMART" id="SM00490">
    <property type="entry name" value="HELICc"/>
    <property type="match status" value="1"/>
</dbReference>
<keyword evidence="2" id="KW-0067">ATP-binding</keyword>
<dbReference type="RefSeq" id="WP_342695055.1">
    <property type="nucleotide sequence ID" value="NZ_JBCGDO010000003.1"/>
</dbReference>
<feature type="domain" description="Helicase ATP-binding" evidence="3">
    <location>
        <begin position="477"/>
        <end position="660"/>
    </location>
</feature>